<feature type="region of interest" description="Disordered" evidence="1">
    <location>
        <begin position="1"/>
        <end position="43"/>
    </location>
</feature>
<dbReference type="EMBL" id="JACYXC010000001">
    <property type="protein sequence ID" value="MBH5335540.1"/>
    <property type="molecule type" value="Genomic_DNA"/>
</dbReference>
<dbReference type="Gene3D" id="3.40.50.1820">
    <property type="entry name" value="alpha/beta hydrolase"/>
    <property type="match status" value="1"/>
</dbReference>
<name>A0ABS0NK17_9ACTN</name>
<feature type="compositionally biased region" description="Pro residues" evidence="1">
    <location>
        <begin position="299"/>
        <end position="332"/>
    </location>
</feature>
<evidence type="ECO:0000313" key="2">
    <source>
        <dbReference type="EMBL" id="MBH5335540.1"/>
    </source>
</evidence>
<keyword evidence="2" id="KW-0378">Hydrolase</keyword>
<dbReference type="GO" id="GO:0016787">
    <property type="term" value="F:hydrolase activity"/>
    <property type="evidence" value="ECO:0007669"/>
    <property type="project" value="UniProtKB-KW"/>
</dbReference>
<dbReference type="InterPro" id="IPR029058">
    <property type="entry name" value="AB_hydrolase_fold"/>
</dbReference>
<feature type="region of interest" description="Disordered" evidence="1">
    <location>
        <begin position="295"/>
        <end position="332"/>
    </location>
</feature>
<keyword evidence="3" id="KW-1185">Reference proteome</keyword>
<dbReference type="PANTHER" id="PTHR43798:SF5">
    <property type="entry name" value="MONOACYLGLYCEROL LIPASE ABHD6"/>
    <property type="match status" value="1"/>
</dbReference>
<evidence type="ECO:0000256" key="1">
    <source>
        <dbReference type="SAM" id="MobiDB-lite"/>
    </source>
</evidence>
<sequence>MTQPARQPDGSVPFRLLPQRAGGAATAGPPPGAGGTADPDTGPRVLLLHGLGIGARVWDPYVAHARPGRRPVTAELPWRGTGGRWSHHPDPRVWMHRVLEAALEESGGEGIDVVVAHSYSAMLLLNLLGGADPDRDGASAHPPARYGIRGLVLVTPFHRSSPEDFDFAGFTGLWDRIEPHMAECLRVMGRGRGDERFLAVMARRLCELIGPYGWTRFFEQYLRTPWTDLAALDLPVLVVSSPSDTLAPPAEAEALARGLPRAELRPVPGCGHFPMTERSAYFAALVDDFVDRFRTGAVPAPPPRPEPRPAPVPVPAPGPGTGPAPTPIPEQA</sequence>
<dbReference type="SUPFAM" id="SSF53474">
    <property type="entry name" value="alpha/beta-Hydrolases"/>
    <property type="match status" value="1"/>
</dbReference>
<dbReference type="Proteomes" id="UP000807371">
    <property type="component" value="Unassembled WGS sequence"/>
</dbReference>
<gene>
    <name evidence="2" type="ORF">IHE55_12310</name>
</gene>
<dbReference type="InterPro" id="IPR050266">
    <property type="entry name" value="AB_hydrolase_sf"/>
</dbReference>
<protein>
    <submittedName>
        <fullName evidence="2">Alpha/beta hydrolase</fullName>
    </submittedName>
</protein>
<reference evidence="2 3" key="1">
    <citation type="submission" date="2020-09" db="EMBL/GenBank/DDBJ databases">
        <title>Biosynthesis of the nuclear factor of activated T cells inhibitor NFAT-133 and its congeners in Streptomyces pactum.</title>
        <authorList>
            <person name="Zhou W."/>
            <person name="Posri P."/>
            <person name="Abugrain M.E."/>
            <person name="Weisberg A.J."/>
            <person name="Chang J.H."/>
            <person name="Mahmud T."/>
        </authorList>
    </citation>
    <scope>NUCLEOTIDE SEQUENCE [LARGE SCALE GENOMIC DNA]</scope>
    <source>
        <strain evidence="2 3">ATCC 27456</strain>
    </source>
</reference>
<proteinExistence type="predicted"/>
<comment type="caution">
    <text evidence="2">The sequence shown here is derived from an EMBL/GenBank/DDBJ whole genome shotgun (WGS) entry which is preliminary data.</text>
</comment>
<evidence type="ECO:0000313" key="3">
    <source>
        <dbReference type="Proteomes" id="UP000807371"/>
    </source>
</evidence>
<dbReference type="RefSeq" id="WP_197989079.1">
    <property type="nucleotide sequence ID" value="NZ_JACYXC010000001.1"/>
</dbReference>
<organism evidence="2 3">
    <name type="scientific">Streptomyces pactum</name>
    <dbReference type="NCBI Taxonomy" id="68249"/>
    <lineage>
        <taxon>Bacteria</taxon>
        <taxon>Bacillati</taxon>
        <taxon>Actinomycetota</taxon>
        <taxon>Actinomycetes</taxon>
        <taxon>Kitasatosporales</taxon>
        <taxon>Streptomycetaceae</taxon>
        <taxon>Streptomyces</taxon>
    </lineage>
</organism>
<dbReference type="PANTHER" id="PTHR43798">
    <property type="entry name" value="MONOACYLGLYCEROL LIPASE"/>
    <property type="match status" value="1"/>
</dbReference>
<accession>A0ABS0NK17</accession>